<keyword evidence="3" id="KW-1185">Reference proteome</keyword>
<feature type="non-terminal residue" evidence="2">
    <location>
        <position position="1"/>
    </location>
</feature>
<reference evidence="2" key="1">
    <citation type="submission" date="2017-07" db="EMBL/GenBank/DDBJ databases">
        <title>Taro Niue Genome Assembly and Annotation.</title>
        <authorList>
            <person name="Atibalentja N."/>
            <person name="Keating K."/>
            <person name="Fields C.J."/>
        </authorList>
    </citation>
    <scope>NUCLEOTIDE SEQUENCE</scope>
    <source>
        <strain evidence="2">Niue_2</strain>
        <tissue evidence="2">Leaf</tissue>
    </source>
</reference>
<proteinExistence type="predicted"/>
<evidence type="ECO:0000313" key="3">
    <source>
        <dbReference type="Proteomes" id="UP000652761"/>
    </source>
</evidence>
<dbReference type="AlphaFoldDB" id="A0A843WB28"/>
<accession>A0A843WB28</accession>
<dbReference type="PANTHER" id="PTHR34268:SF8">
    <property type="entry name" value="FAE DOMAIN-CONTAINING PROTEIN"/>
    <property type="match status" value="1"/>
</dbReference>
<dbReference type="OrthoDB" id="999321at2759"/>
<organism evidence="2 3">
    <name type="scientific">Colocasia esculenta</name>
    <name type="common">Wild taro</name>
    <name type="synonym">Arum esculentum</name>
    <dbReference type="NCBI Taxonomy" id="4460"/>
    <lineage>
        <taxon>Eukaryota</taxon>
        <taxon>Viridiplantae</taxon>
        <taxon>Streptophyta</taxon>
        <taxon>Embryophyta</taxon>
        <taxon>Tracheophyta</taxon>
        <taxon>Spermatophyta</taxon>
        <taxon>Magnoliopsida</taxon>
        <taxon>Liliopsida</taxon>
        <taxon>Araceae</taxon>
        <taxon>Aroideae</taxon>
        <taxon>Colocasieae</taxon>
        <taxon>Colocasia</taxon>
    </lineage>
</organism>
<gene>
    <name evidence="2" type="ORF">Taro_032982</name>
</gene>
<evidence type="ECO:0000313" key="2">
    <source>
        <dbReference type="EMBL" id="MQM00240.1"/>
    </source>
</evidence>
<evidence type="ECO:0000256" key="1">
    <source>
        <dbReference type="SAM" id="MobiDB-lite"/>
    </source>
</evidence>
<feature type="region of interest" description="Disordered" evidence="1">
    <location>
        <begin position="235"/>
        <end position="268"/>
    </location>
</feature>
<feature type="region of interest" description="Disordered" evidence="1">
    <location>
        <begin position="1"/>
        <end position="21"/>
    </location>
</feature>
<dbReference type="Proteomes" id="UP000652761">
    <property type="component" value="Unassembled WGS sequence"/>
</dbReference>
<protein>
    <submittedName>
        <fullName evidence="2">Uncharacterized protein</fullName>
    </submittedName>
</protein>
<sequence length="268" mass="28707">LTSSLRLRRPPPSRVPLRRVNPHNPEIQTHTILLATPPPASLISTPSRPSAQHRTLAAMRHAPCAMRCGLLQKLASSPWLQPPGHVLQETTSILRFLPPPQAKDPVVGPLPSRTRRTHPCKRDAQCTAASQLKLASSPSPASSASFSTTALELVARQKPRRPGPETSMAWWESFLEGGGLGDVLAKVGVFVLVQALVYFILSNSSNVFSATRQASFGLRTVRSLSIRRMLAALADMPAGGETSPPAGPSRTASREISASDGEEEAGRS</sequence>
<comment type="caution">
    <text evidence="2">The sequence shown here is derived from an EMBL/GenBank/DDBJ whole genome shotgun (WGS) entry which is preliminary data.</text>
</comment>
<name>A0A843WB28_COLES</name>
<dbReference type="EMBL" id="NMUH01002479">
    <property type="protein sequence ID" value="MQM00240.1"/>
    <property type="molecule type" value="Genomic_DNA"/>
</dbReference>
<dbReference type="PANTHER" id="PTHR34268">
    <property type="entry name" value="OS01G0321850 PROTEIN"/>
    <property type="match status" value="1"/>
</dbReference>